<feature type="transmembrane region" description="Helical" evidence="1">
    <location>
        <begin position="81"/>
        <end position="98"/>
    </location>
</feature>
<feature type="transmembrane region" description="Helical" evidence="1">
    <location>
        <begin position="110"/>
        <end position="128"/>
    </location>
</feature>
<dbReference type="EMBL" id="FNWJ01000001">
    <property type="protein sequence ID" value="SEH11337.1"/>
    <property type="molecule type" value="Genomic_DNA"/>
</dbReference>
<dbReference type="Proteomes" id="UP000222056">
    <property type="component" value="Unassembled WGS sequence"/>
</dbReference>
<keyword evidence="1" id="KW-0812">Transmembrane</keyword>
<sequence>MGEAGLVSRAVAWVRWYAVLFVLLLGLPVWVISGAVTGSGLSLAAGVLCGLMATAELILCARREPGRLRAPFVRRPDSQRFPLQAASLASGLAIGAALVSESTRTGRADLVSGIAFVVASIGAIGECLSGR</sequence>
<evidence type="ECO:0000256" key="1">
    <source>
        <dbReference type="SAM" id="Phobius"/>
    </source>
</evidence>
<feature type="transmembrane region" description="Helical" evidence="1">
    <location>
        <begin position="39"/>
        <end position="60"/>
    </location>
</feature>
<name>A0A1H6FKF4_THEAL</name>
<keyword evidence="1" id="KW-0472">Membrane</keyword>
<keyword evidence="1" id="KW-1133">Transmembrane helix</keyword>
<feature type="transmembrane region" description="Helical" evidence="1">
    <location>
        <begin position="12"/>
        <end position="33"/>
    </location>
</feature>
<dbReference type="AlphaFoldDB" id="A0A1H6FKF4"/>
<organism evidence="2 3">
    <name type="scientific">Thermoleophilum album</name>
    <dbReference type="NCBI Taxonomy" id="29539"/>
    <lineage>
        <taxon>Bacteria</taxon>
        <taxon>Bacillati</taxon>
        <taxon>Actinomycetota</taxon>
        <taxon>Thermoleophilia</taxon>
        <taxon>Thermoleophilales</taxon>
        <taxon>Thermoleophilaceae</taxon>
        <taxon>Thermoleophilum</taxon>
    </lineage>
</organism>
<reference evidence="3" key="1">
    <citation type="submission" date="2016-10" db="EMBL/GenBank/DDBJ databases">
        <authorList>
            <person name="Varghese N."/>
            <person name="Submissions S."/>
        </authorList>
    </citation>
    <scope>NUCLEOTIDE SEQUENCE [LARGE SCALE GENOMIC DNA]</scope>
    <source>
        <strain evidence="3">ATCC 35263</strain>
    </source>
</reference>
<gene>
    <name evidence="2" type="ORF">SAMN02745716_0735</name>
</gene>
<proteinExistence type="predicted"/>
<protein>
    <submittedName>
        <fullName evidence="2">Uncharacterized protein</fullName>
    </submittedName>
</protein>
<accession>A0A1H6FKF4</accession>
<keyword evidence="3" id="KW-1185">Reference proteome</keyword>
<evidence type="ECO:0000313" key="3">
    <source>
        <dbReference type="Proteomes" id="UP000222056"/>
    </source>
</evidence>
<evidence type="ECO:0000313" key="2">
    <source>
        <dbReference type="EMBL" id="SEH11337.1"/>
    </source>
</evidence>